<accession>A0ABP0Q7A0</accession>
<organism evidence="1 2">
    <name type="scientific">Durusdinium trenchii</name>
    <dbReference type="NCBI Taxonomy" id="1381693"/>
    <lineage>
        <taxon>Eukaryota</taxon>
        <taxon>Sar</taxon>
        <taxon>Alveolata</taxon>
        <taxon>Dinophyceae</taxon>
        <taxon>Suessiales</taxon>
        <taxon>Symbiodiniaceae</taxon>
        <taxon>Durusdinium</taxon>
    </lineage>
</organism>
<sequence length="270" mass="30111">MFINTKVEGGKDFRYTILPLAKCTLQDARAIAQKDSKVVGVVKLKYGFAIRCRWEHFRRVQRQINPNSVNSDSDSEEIQVGKFSKPFRLENVQTKTTRSQLTQALLQVGWKAHVIRALGPSSWAVVADQDPPVNHLTLNGYLAVIRADFKGPKIAKPVITSPMVLSAPAPATAGPVQSKLEQFESQIEQRISRIVAEKLDELQTQLQDKVGTIESNVAALQKDANLNEQRYNALHQQVSSVERTQQTSFNGLMSAIQALTEKVDDMNDTK</sequence>
<protein>
    <recommendedName>
        <fullName evidence="3">PASTA domain-containing protein</fullName>
    </recommendedName>
</protein>
<evidence type="ECO:0000313" key="1">
    <source>
        <dbReference type="EMBL" id="CAK9083395.1"/>
    </source>
</evidence>
<name>A0ABP0Q7A0_9DINO</name>
<dbReference type="EMBL" id="CAXAMN010024036">
    <property type="protein sequence ID" value="CAK9083395.1"/>
    <property type="molecule type" value="Genomic_DNA"/>
</dbReference>
<keyword evidence="2" id="KW-1185">Reference proteome</keyword>
<comment type="caution">
    <text evidence="1">The sequence shown here is derived from an EMBL/GenBank/DDBJ whole genome shotgun (WGS) entry which is preliminary data.</text>
</comment>
<dbReference type="Proteomes" id="UP001642484">
    <property type="component" value="Unassembled WGS sequence"/>
</dbReference>
<gene>
    <name evidence="1" type="ORF">CCMP2556_LOCUS40659</name>
</gene>
<feature type="non-terminal residue" evidence="1">
    <location>
        <position position="270"/>
    </location>
</feature>
<evidence type="ECO:0000313" key="2">
    <source>
        <dbReference type="Proteomes" id="UP001642484"/>
    </source>
</evidence>
<evidence type="ECO:0008006" key="3">
    <source>
        <dbReference type="Google" id="ProtNLM"/>
    </source>
</evidence>
<reference evidence="1 2" key="1">
    <citation type="submission" date="2024-02" db="EMBL/GenBank/DDBJ databases">
        <authorList>
            <person name="Chen Y."/>
            <person name="Shah S."/>
            <person name="Dougan E. K."/>
            <person name="Thang M."/>
            <person name="Chan C."/>
        </authorList>
    </citation>
    <scope>NUCLEOTIDE SEQUENCE [LARGE SCALE GENOMIC DNA]</scope>
</reference>
<proteinExistence type="predicted"/>